<dbReference type="PANTHER" id="PTHR34374">
    <property type="entry name" value="LARGE RIBOSOMAL RNA SUBUNIT ACCUMULATION PROTEIN YCED HOMOLOG 1, CHLOROPLASTIC"/>
    <property type="match status" value="1"/>
</dbReference>
<reference evidence="1" key="1">
    <citation type="submission" date="2020-10" db="EMBL/GenBank/DDBJ databases">
        <authorList>
            <person name="Gilroy R."/>
        </authorList>
    </citation>
    <scope>NUCLEOTIDE SEQUENCE</scope>
    <source>
        <strain evidence="1">USAMLcec3-3695</strain>
    </source>
</reference>
<name>A0A9D1SFL7_9FIRM</name>
<dbReference type="Pfam" id="PF02620">
    <property type="entry name" value="YceD"/>
    <property type="match status" value="1"/>
</dbReference>
<dbReference type="EMBL" id="DVNB01000087">
    <property type="protein sequence ID" value="HIU57848.1"/>
    <property type="molecule type" value="Genomic_DNA"/>
</dbReference>
<dbReference type="InterPro" id="IPR003772">
    <property type="entry name" value="YceD"/>
</dbReference>
<protein>
    <submittedName>
        <fullName evidence="1">DUF177 domain-containing protein</fullName>
    </submittedName>
</protein>
<dbReference type="Proteomes" id="UP000824109">
    <property type="component" value="Unassembled WGS sequence"/>
</dbReference>
<dbReference type="PANTHER" id="PTHR34374:SF1">
    <property type="entry name" value="LARGE RIBOSOMAL RNA SUBUNIT ACCUMULATION PROTEIN YCED HOMOLOG 1, CHLOROPLASTIC"/>
    <property type="match status" value="1"/>
</dbReference>
<accession>A0A9D1SFL7</accession>
<reference evidence="1" key="2">
    <citation type="journal article" date="2021" name="PeerJ">
        <title>Extensive microbial diversity within the chicken gut microbiome revealed by metagenomics and culture.</title>
        <authorList>
            <person name="Gilroy R."/>
            <person name="Ravi A."/>
            <person name="Getino M."/>
            <person name="Pursley I."/>
            <person name="Horton D.L."/>
            <person name="Alikhan N.F."/>
            <person name="Baker D."/>
            <person name="Gharbi K."/>
            <person name="Hall N."/>
            <person name="Watson M."/>
            <person name="Adriaenssens E.M."/>
            <person name="Foster-Nyarko E."/>
            <person name="Jarju S."/>
            <person name="Secka A."/>
            <person name="Antonio M."/>
            <person name="Oren A."/>
            <person name="Chaudhuri R.R."/>
            <person name="La Ragione R."/>
            <person name="Hildebrand F."/>
            <person name="Pallen M.J."/>
        </authorList>
    </citation>
    <scope>NUCLEOTIDE SEQUENCE</scope>
    <source>
        <strain evidence="1">USAMLcec3-3695</strain>
    </source>
</reference>
<proteinExistence type="predicted"/>
<evidence type="ECO:0000313" key="1">
    <source>
        <dbReference type="EMBL" id="HIU57848.1"/>
    </source>
</evidence>
<evidence type="ECO:0000313" key="2">
    <source>
        <dbReference type="Proteomes" id="UP000824109"/>
    </source>
</evidence>
<organism evidence="1 2">
    <name type="scientific">Candidatus Ornithomonoglobus merdipullorum</name>
    <dbReference type="NCBI Taxonomy" id="2840895"/>
    <lineage>
        <taxon>Bacteria</taxon>
        <taxon>Bacillati</taxon>
        <taxon>Bacillota</taxon>
        <taxon>Clostridia</taxon>
        <taxon>Candidatus Ornithomonoglobus</taxon>
    </lineage>
</organism>
<sequence>MKIDVSSILKITGARVEIDGKVDLKDADFLGESYKFEEPLTVSGEIYNNGQTLTLEAHVTGKMITECARCLSEVHADVDFNVEEYLARDDGREARGDEEDIILFDGHEVELDDIVRDRFLMNLSGRYLCRDDCKGLCPVCGHNLNEGDCGCNREYIDPRWQALADIMKGQTEE</sequence>
<dbReference type="AlphaFoldDB" id="A0A9D1SFL7"/>
<comment type="caution">
    <text evidence="1">The sequence shown here is derived from an EMBL/GenBank/DDBJ whole genome shotgun (WGS) entry which is preliminary data.</text>
</comment>
<gene>
    <name evidence="1" type="ORF">IAA61_08605</name>
</gene>